<keyword evidence="3 7" id="KW-0548">Nucleotidyltransferase</keyword>
<evidence type="ECO:0000256" key="7">
    <source>
        <dbReference type="RuleBase" id="RU000442"/>
    </source>
</evidence>
<dbReference type="CDD" id="cd05537">
    <property type="entry name" value="POLBc_Pol_II"/>
    <property type="match status" value="1"/>
</dbReference>
<comment type="similarity">
    <text evidence="1 7">Belongs to the DNA polymerase type-B family.</text>
</comment>
<reference evidence="11" key="1">
    <citation type="journal article" date="2010" name="Mol. Biosyst.">
        <title>Complete genome sequence and comparative analysis of Shewanella violacea, a psychrophilic and piezophilic bacterium from deep sea floor sediments.</title>
        <authorList>
            <person name="Aono E."/>
            <person name="Baba T."/>
            <person name="Ara T."/>
            <person name="Nishi T."/>
            <person name="Nakamichi T."/>
            <person name="Inamoto E."/>
            <person name="Toyonaga H."/>
            <person name="Hasegawa M."/>
            <person name="Takai Y."/>
            <person name="Okumura Y."/>
            <person name="Baba M."/>
            <person name="Tomita M."/>
            <person name="Kato C."/>
            <person name="Oshima T."/>
            <person name="Nakasone K."/>
            <person name="Mori H."/>
        </authorList>
    </citation>
    <scope>NUCLEOTIDE SEQUENCE [LARGE SCALE GENOMIC DNA]</scope>
    <source>
        <strain evidence="11">JCM 10179 / CIP 106290 / LMG 19151 / DSS12</strain>
    </source>
</reference>
<dbReference type="Gene3D" id="3.90.1600.10">
    <property type="entry name" value="Palm domain of DNA polymerase"/>
    <property type="match status" value="2"/>
</dbReference>
<dbReference type="Pfam" id="PF00136">
    <property type="entry name" value="DNA_pol_B"/>
    <property type="match status" value="1"/>
</dbReference>
<dbReference type="EMBL" id="AP011177">
    <property type="protein sequence ID" value="BAJ02943.1"/>
    <property type="molecule type" value="Genomic_DNA"/>
</dbReference>
<evidence type="ECO:0000256" key="3">
    <source>
        <dbReference type="ARBA" id="ARBA00022695"/>
    </source>
</evidence>
<dbReference type="PRINTS" id="PR00106">
    <property type="entry name" value="DNAPOLB"/>
</dbReference>
<dbReference type="GO" id="GO:0000166">
    <property type="term" value="F:nucleotide binding"/>
    <property type="evidence" value="ECO:0007669"/>
    <property type="project" value="InterPro"/>
</dbReference>
<dbReference type="GO" id="GO:0008296">
    <property type="term" value="F:3'-5'-DNA exonuclease activity"/>
    <property type="evidence" value="ECO:0007669"/>
    <property type="project" value="TreeGrafter"/>
</dbReference>
<sequence length="811" mass="91390">MPVKPPSESRVTSSIKGRILSRHTVQHSGMTWLHYYIKTSDGPRLVKVPQAEYLCFCATKDLPRLQGLPQSAKLRIVDLPLKNFNCDPVTAIYASSLQVFRLVNRGAVDLGIPLFETDIRPEHRYLIERYIALDVEFIGQFEPQVQGHLASFTASRARKSAVDIRLKAISLDFECSMSGELYSVGLYAKETDDEYKKVIMVGSPNPSNRDNSSLSADQVDYIEWVADERGLILKLIDWFAEYDPDIIIGWAVVTFDLALVYRRAKLLGIALTLGRGGTVLSWKVADKYRPETLSLPGRVVLDGIDWLKAAFYRFDSFSLESVSRALLEEGKALPSGPKGILNRGEEITELFHQDKAALAHYNLTDSRLVWDVFKKAQLFEFALERSRLTGLELGRVGASVAAFNNLYLPHLHRAGFVAPAMATSQGLESPGGYVMNSIPGLYKHILVLDFKSLYPSIIRTFLIDPKGLVKGLSESEADNVDGFLGAKFSRDSPILPELIKTLSAHREEAKRENNAPLSQAIKIIMNSLYGVLGSRGCVFHDARLASSITLRGHQIMKQTRAWIEELGYQVIYGDTDSTFVWLGLDPEDTDVDKIGGGLVKTINAKWKNKLAKEMKLDSHLELEFECHYEQFFMPTLRGSTEGSKKRYVGAITNNEGELQLIFKGMEQVRSDWSPLARRIQEALYYRLFSKKDVMVFLQEVVNDLMQGKLDEELIFSKRLRRDIADYTAKSSPHVKAAKMMCDFSGSERFSKRGTKVEYLMTLNGAEPIQYRQSAIDYYYYLTKQLAPIAEPVLGLLNKRFSDIASKQMSLI</sequence>
<name>D4ZA98_SHEVD</name>
<evidence type="ECO:0000256" key="6">
    <source>
        <dbReference type="ARBA" id="ARBA00049244"/>
    </source>
</evidence>
<evidence type="ECO:0000256" key="2">
    <source>
        <dbReference type="ARBA" id="ARBA00022679"/>
    </source>
</evidence>
<evidence type="ECO:0000259" key="9">
    <source>
        <dbReference type="Pfam" id="PF03104"/>
    </source>
</evidence>
<dbReference type="InterPro" id="IPR042087">
    <property type="entry name" value="DNA_pol_B_thumb"/>
</dbReference>
<dbReference type="Gene3D" id="2.40.50.590">
    <property type="match status" value="1"/>
</dbReference>
<dbReference type="RefSeq" id="WP_013052242.1">
    <property type="nucleotide sequence ID" value="NC_014012.1"/>
</dbReference>
<feature type="domain" description="DNA-directed DNA polymerase family B multifunctional" evidence="8">
    <location>
        <begin position="408"/>
        <end position="785"/>
    </location>
</feature>
<proteinExistence type="inferred from homology"/>
<dbReference type="InterPro" id="IPR017964">
    <property type="entry name" value="DNA-dir_DNA_pol_B_CS"/>
</dbReference>
<dbReference type="PROSITE" id="PS00116">
    <property type="entry name" value="DNA_POLYMERASE_B"/>
    <property type="match status" value="1"/>
</dbReference>
<dbReference type="InterPro" id="IPR012337">
    <property type="entry name" value="RNaseH-like_sf"/>
</dbReference>
<evidence type="ECO:0000256" key="5">
    <source>
        <dbReference type="ARBA" id="ARBA00023125"/>
    </source>
</evidence>
<dbReference type="eggNOG" id="COG0417">
    <property type="taxonomic scope" value="Bacteria"/>
</dbReference>
<dbReference type="FunFam" id="3.90.1600.10:FF:000030">
    <property type="entry name" value="DNA polymerase II"/>
    <property type="match status" value="1"/>
</dbReference>
<keyword evidence="4 7" id="KW-0239">DNA-directed DNA polymerase</keyword>
<dbReference type="PANTHER" id="PTHR10322">
    <property type="entry name" value="DNA POLYMERASE CATALYTIC SUBUNIT"/>
    <property type="match status" value="1"/>
</dbReference>
<dbReference type="SUPFAM" id="SSF56672">
    <property type="entry name" value="DNA/RNA polymerases"/>
    <property type="match status" value="1"/>
</dbReference>
<feature type="domain" description="DNA-directed DNA polymerase family B exonuclease" evidence="9">
    <location>
        <begin position="117"/>
        <end position="322"/>
    </location>
</feature>
<dbReference type="InterPro" id="IPR023211">
    <property type="entry name" value="DNA_pol_palm_dom_sf"/>
</dbReference>
<accession>D4ZA98</accession>
<evidence type="ECO:0000256" key="1">
    <source>
        <dbReference type="ARBA" id="ARBA00005755"/>
    </source>
</evidence>
<organism evidence="10 11">
    <name type="scientific">Shewanella violacea (strain JCM 10179 / CIP 106290 / LMG 19151 / DSS12)</name>
    <dbReference type="NCBI Taxonomy" id="637905"/>
    <lineage>
        <taxon>Bacteria</taxon>
        <taxon>Pseudomonadati</taxon>
        <taxon>Pseudomonadota</taxon>
        <taxon>Gammaproteobacteria</taxon>
        <taxon>Alteromonadales</taxon>
        <taxon>Shewanellaceae</taxon>
        <taxon>Shewanella</taxon>
    </lineage>
</organism>
<keyword evidence="2 7" id="KW-0808">Transferase</keyword>
<dbReference type="Pfam" id="PF03104">
    <property type="entry name" value="DNA_pol_B_exo1"/>
    <property type="match status" value="1"/>
</dbReference>
<dbReference type="GO" id="GO:0003677">
    <property type="term" value="F:DNA binding"/>
    <property type="evidence" value="ECO:0007669"/>
    <property type="project" value="UniProtKB-KW"/>
</dbReference>
<dbReference type="CDD" id="cd05784">
    <property type="entry name" value="DNA_polB_II_exo"/>
    <property type="match status" value="1"/>
</dbReference>
<gene>
    <name evidence="10" type="primary">polB</name>
    <name evidence="10" type="ordered locus">SVI_2972</name>
</gene>
<dbReference type="InterPro" id="IPR043502">
    <property type="entry name" value="DNA/RNA_pol_sf"/>
</dbReference>
<keyword evidence="11" id="KW-1185">Reference proteome</keyword>
<keyword evidence="5 7" id="KW-0238">DNA-binding</keyword>
<dbReference type="InterPro" id="IPR050240">
    <property type="entry name" value="DNA_pol_type-B"/>
</dbReference>
<dbReference type="SMART" id="SM00486">
    <property type="entry name" value="POLBc"/>
    <property type="match status" value="1"/>
</dbReference>
<dbReference type="Gene3D" id="3.30.420.10">
    <property type="entry name" value="Ribonuclease H-like superfamily/Ribonuclease H"/>
    <property type="match status" value="1"/>
</dbReference>
<dbReference type="SUPFAM" id="SSF53098">
    <property type="entry name" value="Ribonuclease H-like"/>
    <property type="match status" value="1"/>
</dbReference>
<dbReference type="NCBIfam" id="NF004421">
    <property type="entry name" value="PRK05762.1-2"/>
    <property type="match status" value="1"/>
</dbReference>
<dbReference type="InterPro" id="IPR006172">
    <property type="entry name" value="DNA-dir_DNA_pol_B"/>
</dbReference>
<dbReference type="Gene3D" id="1.10.132.60">
    <property type="entry name" value="DNA polymerase family B, C-terminal domain"/>
    <property type="match status" value="1"/>
</dbReference>
<dbReference type="OrthoDB" id="5807460at2"/>
<dbReference type="EC" id="2.7.7.7" evidence="7"/>
<dbReference type="STRING" id="637905.SVI_2972"/>
<dbReference type="PANTHER" id="PTHR10322:SF23">
    <property type="entry name" value="DNA POLYMERASE DELTA CATALYTIC SUBUNIT"/>
    <property type="match status" value="1"/>
</dbReference>
<dbReference type="KEGG" id="svo:SVI_2972"/>
<dbReference type="InterPro" id="IPR036397">
    <property type="entry name" value="RNaseH_sf"/>
</dbReference>
<evidence type="ECO:0000313" key="11">
    <source>
        <dbReference type="Proteomes" id="UP000002350"/>
    </source>
</evidence>
<dbReference type="Proteomes" id="UP000002350">
    <property type="component" value="Chromosome"/>
</dbReference>
<dbReference type="InterPro" id="IPR006133">
    <property type="entry name" value="DNA-dir_DNA_pol_B_exonuc"/>
</dbReference>
<evidence type="ECO:0000259" key="8">
    <source>
        <dbReference type="Pfam" id="PF00136"/>
    </source>
</evidence>
<dbReference type="GO" id="GO:0003887">
    <property type="term" value="F:DNA-directed DNA polymerase activity"/>
    <property type="evidence" value="ECO:0007669"/>
    <property type="project" value="UniProtKB-KW"/>
</dbReference>
<evidence type="ECO:0000313" key="10">
    <source>
        <dbReference type="EMBL" id="BAJ02943.1"/>
    </source>
</evidence>
<evidence type="ECO:0000256" key="4">
    <source>
        <dbReference type="ARBA" id="ARBA00022932"/>
    </source>
</evidence>
<dbReference type="AlphaFoldDB" id="D4ZA98"/>
<protein>
    <recommendedName>
        <fullName evidence="7">DNA polymerase</fullName>
        <ecNumber evidence="7">2.7.7.7</ecNumber>
    </recommendedName>
</protein>
<dbReference type="GO" id="GO:0045004">
    <property type="term" value="P:DNA replication proofreading"/>
    <property type="evidence" value="ECO:0007669"/>
    <property type="project" value="TreeGrafter"/>
</dbReference>
<comment type="catalytic activity">
    <reaction evidence="6 7">
        <text>DNA(n) + a 2'-deoxyribonucleoside 5'-triphosphate = DNA(n+1) + diphosphate</text>
        <dbReference type="Rhea" id="RHEA:22508"/>
        <dbReference type="Rhea" id="RHEA-COMP:17339"/>
        <dbReference type="Rhea" id="RHEA-COMP:17340"/>
        <dbReference type="ChEBI" id="CHEBI:33019"/>
        <dbReference type="ChEBI" id="CHEBI:61560"/>
        <dbReference type="ChEBI" id="CHEBI:173112"/>
        <dbReference type="EC" id="2.7.7.7"/>
    </reaction>
</comment>
<dbReference type="GO" id="GO:0009432">
    <property type="term" value="P:SOS response"/>
    <property type="evidence" value="ECO:0007669"/>
    <property type="project" value="TreeGrafter"/>
</dbReference>
<dbReference type="InterPro" id="IPR006134">
    <property type="entry name" value="DNA-dir_DNA_pol_B_multi_dom"/>
</dbReference>
<keyword evidence="7" id="KW-0235">DNA replication</keyword>
<dbReference type="HOGENOM" id="CLU_018487_0_0_6"/>